<proteinExistence type="predicted"/>
<keyword evidence="2" id="KW-0285">Flavoprotein</keyword>
<dbReference type="SUPFAM" id="SSF56425">
    <property type="entry name" value="Succinate dehydrogenase/fumarate reductase flavoprotein, catalytic domain"/>
    <property type="match status" value="1"/>
</dbReference>
<dbReference type="PANTHER" id="PTHR43400">
    <property type="entry name" value="FUMARATE REDUCTASE"/>
    <property type="match status" value="1"/>
</dbReference>
<dbReference type="RefSeq" id="WP_199051400.1">
    <property type="nucleotide sequence ID" value="NZ_JAELXT010000040.1"/>
</dbReference>
<dbReference type="InterPro" id="IPR027477">
    <property type="entry name" value="Succ_DH/fumarate_Rdtase_cat_sf"/>
</dbReference>
<evidence type="ECO:0000256" key="2">
    <source>
        <dbReference type="ARBA" id="ARBA00022630"/>
    </source>
</evidence>
<dbReference type="Gene3D" id="3.90.700.10">
    <property type="entry name" value="Succinate dehydrogenase/fumarate reductase flavoprotein, catalytic domain"/>
    <property type="match status" value="1"/>
</dbReference>
<keyword evidence="4" id="KW-0560">Oxidoreductase</keyword>
<comment type="cofactor">
    <cofactor evidence="1">
        <name>FAD</name>
        <dbReference type="ChEBI" id="CHEBI:57692"/>
    </cofactor>
</comment>
<evidence type="ECO:0000313" key="7">
    <source>
        <dbReference type="Proteomes" id="UP000620670"/>
    </source>
</evidence>
<dbReference type="Proteomes" id="UP000620670">
    <property type="component" value="Unassembled WGS sequence"/>
</dbReference>
<protein>
    <submittedName>
        <fullName evidence="6">FAD-dependent oxidoreductase</fullName>
    </submittedName>
</protein>
<evidence type="ECO:0000256" key="1">
    <source>
        <dbReference type="ARBA" id="ARBA00001974"/>
    </source>
</evidence>
<dbReference type="SUPFAM" id="SSF51905">
    <property type="entry name" value="FAD/NAD(P)-binding domain"/>
    <property type="match status" value="1"/>
</dbReference>
<keyword evidence="7" id="KW-1185">Reference proteome</keyword>
<comment type="caution">
    <text evidence="6">The sequence shown here is derived from an EMBL/GenBank/DDBJ whole genome shotgun (WGS) entry which is preliminary data.</text>
</comment>
<feature type="domain" description="FAD-dependent oxidoreductase 2 FAD-binding" evidence="5">
    <location>
        <begin position="11"/>
        <end position="551"/>
    </location>
</feature>
<dbReference type="InterPro" id="IPR050315">
    <property type="entry name" value="FAD-oxidoreductase_2"/>
</dbReference>
<dbReference type="Pfam" id="PF00890">
    <property type="entry name" value="FAD_binding_2"/>
    <property type="match status" value="1"/>
</dbReference>
<dbReference type="Gene3D" id="3.50.50.60">
    <property type="entry name" value="FAD/NAD(P)-binding domain"/>
    <property type="match status" value="3"/>
</dbReference>
<evidence type="ECO:0000313" key="6">
    <source>
        <dbReference type="EMBL" id="MBJ6128124.1"/>
    </source>
</evidence>
<sequence length="570" mass="60286">MADLEFVETFDVVVVGSGAGGMAAALTARDAGLTVLVVEKTEFFGGSTAVSGGAVWIPDNPHMAEVGHSDSRDAVITYLSQTVGNRMRREIVDAYLDNGPRMVRFLEERTAVRFTARAYSPDYKPELGGASFGGRTLDPVEFDGRRLGPLFKHLRPPIRNFLVFGGMMVGRSDINALLGLTKSVANVRHGAAILSRYARDKVGPWGRGTRLLLGNALAGMLLKSADDAGVVLRRNVPVQRLIMRGGHVIGVAVGTPSGERAIEARLGVVLATGGFPHSAARRLVELPTPDVHRSVVPKGNTGDGLDLALSAGAALEDDNAGPALWAPVSVWRRADGSESLFPHLVTDRQKPGLIAVNSTGRRFTNEASSYHDFVAGMLKAEGESPSVPAYLICDRTFLKRYGLGLVRPGIAGAPLVRRLVRDGYLFEAQAIPDLASKIGVPAAALEQTVASMNRAARTGEDPDFGRGASAYDRYLGDPEHSPNPCLGAIERPPFYAVAVWPGDIGTAKGLRADASARVLDTEGRPIPGLYVAGNDMNSVMAGTYPAAGITLGPALTFGYIAGQAIATSRT</sequence>
<dbReference type="PRINTS" id="PR00411">
    <property type="entry name" value="PNDRDTASEI"/>
</dbReference>
<dbReference type="InterPro" id="IPR003953">
    <property type="entry name" value="FAD-dep_OxRdtase_2_FAD-bd"/>
</dbReference>
<reference evidence="7" key="1">
    <citation type="submission" date="2020-12" db="EMBL/GenBank/DDBJ databases">
        <title>Hymenobacter sp.</title>
        <authorList>
            <person name="Kim M.K."/>
        </authorList>
    </citation>
    <scope>NUCLEOTIDE SEQUENCE [LARGE SCALE GENOMIC DNA]</scope>
    <source>
        <strain evidence="7">BT325</strain>
    </source>
</reference>
<evidence type="ECO:0000256" key="3">
    <source>
        <dbReference type="ARBA" id="ARBA00022827"/>
    </source>
</evidence>
<keyword evidence="3" id="KW-0274">FAD</keyword>
<organism evidence="6 7">
    <name type="scientific">Microvirga splendida</name>
    <dbReference type="NCBI Taxonomy" id="2795727"/>
    <lineage>
        <taxon>Bacteria</taxon>
        <taxon>Pseudomonadati</taxon>
        <taxon>Pseudomonadota</taxon>
        <taxon>Alphaproteobacteria</taxon>
        <taxon>Hyphomicrobiales</taxon>
        <taxon>Methylobacteriaceae</taxon>
        <taxon>Microvirga</taxon>
    </lineage>
</organism>
<evidence type="ECO:0000256" key="4">
    <source>
        <dbReference type="ARBA" id="ARBA00023002"/>
    </source>
</evidence>
<gene>
    <name evidence="6" type="ORF">JAO75_22235</name>
</gene>
<dbReference type="PANTHER" id="PTHR43400:SF10">
    <property type="entry name" value="3-OXOSTEROID 1-DEHYDROGENASE"/>
    <property type="match status" value="1"/>
</dbReference>
<dbReference type="InterPro" id="IPR036188">
    <property type="entry name" value="FAD/NAD-bd_sf"/>
</dbReference>
<accession>A0ABS0Y739</accession>
<dbReference type="EMBL" id="JAELXT010000040">
    <property type="protein sequence ID" value="MBJ6128124.1"/>
    <property type="molecule type" value="Genomic_DNA"/>
</dbReference>
<name>A0ABS0Y739_9HYPH</name>
<evidence type="ECO:0000259" key="5">
    <source>
        <dbReference type="Pfam" id="PF00890"/>
    </source>
</evidence>